<evidence type="ECO:0000313" key="2">
    <source>
        <dbReference type="Proteomes" id="UP000054217"/>
    </source>
</evidence>
<reference evidence="1 2" key="1">
    <citation type="submission" date="2014-04" db="EMBL/GenBank/DDBJ databases">
        <authorList>
            <consortium name="DOE Joint Genome Institute"/>
            <person name="Kuo A."/>
            <person name="Kohler A."/>
            <person name="Costa M.D."/>
            <person name="Nagy L.G."/>
            <person name="Floudas D."/>
            <person name="Copeland A."/>
            <person name="Barry K.W."/>
            <person name="Cichocki N."/>
            <person name="Veneault-Fourrey C."/>
            <person name="LaButti K."/>
            <person name="Lindquist E.A."/>
            <person name="Lipzen A."/>
            <person name="Lundell T."/>
            <person name="Morin E."/>
            <person name="Murat C."/>
            <person name="Sun H."/>
            <person name="Tunlid A."/>
            <person name="Henrissat B."/>
            <person name="Grigoriev I.V."/>
            <person name="Hibbett D.S."/>
            <person name="Martin F."/>
            <person name="Nordberg H.P."/>
            <person name="Cantor M.N."/>
            <person name="Hua S.X."/>
        </authorList>
    </citation>
    <scope>NUCLEOTIDE SEQUENCE [LARGE SCALE GENOMIC DNA]</scope>
    <source>
        <strain evidence="1 2">Marx 270</strain>
    </source>
</reference>
<reference evidence="2" key="2">
    <citation type="submission" date="2015-01" db="EMBL/GenBank/DDBJ databases">
        <title>Evolutionary Origins and Diversification of the Mycorrhizal Mutualists.</title>
        <authorList>
            <consortium name="DOE Joint Genome Institute"/>
            <consortium name="Mycorrhizal Genomics Consortium"/>
            <person name="Kohler A."/>
            <person name="Kuo A."/>
            <person name="Nagy L.G."/>
            <person name="Floudas D."/>
            <person name="Copeland A."/>
            <person name="Barry K.W."/>
            <person name="Cichocki N."/>
            <person name="Veneault-Fourrey C."/>
            <person name="LaButti K."/>
            <person name="Lindquist E.A."/>
            <person name="Lipzen A."/>
            <person name="Lundell T."/>
            <person name="Morin E."/>
            <person name="Murat C."/>
            <person name="Riley R."/>
            <person name="Ohm R."/>
            <person name="Sun H."/>
            <person name="Tunlid A."/>
            <person name="Henrissat B."/>
            <person name="Grigoriev I.V."/>
            <person name="Hibbett D.S."/>
            <person name="Martin F."/>
        </authorList>
    </citation>
    <scope>NUCLEOTIDE SEQUENCE [LARGE SCALE GENOMIC DNA]</scope>
    <source>
        <strain evidence="2">Marx 270</strain>
    </source>
</reference>
<organism evidence="1 2">
    <name type="scientific">Pisolithus tinctorius Marx 270</name>
    <dbReference type="NCBI Taxonomy" id="870435"/>
    <lineage>
        <taxon>Eukaryota</taxon>
        <taxon>Fungi</taxon>
        <taxon>Dikarya</taxon>
        <taxon>Basidiomycota</taxon>
        <taxon>Agaricomycotina</taxon>
        <taxon>Agaricomycetes</taxon>
        <taxon>Agaricomycetidae</taxon>
        <taxon>Boletales</taxon>
        <taxon>Sclerodermatineae</taxon>
        <taxon>Pisolithaceae</taxon>
        <taxon>Pisolithus</taxon>
    </lineage>
</organism>
<dbReference type="HOGENOM" id="CLU_2146913_0_0_1"/>
<dbReference type="AlphaFoldDB" id="A0A0C3JSD5"/>
<accession>A0A0C3JSD5</accession>
<sequence>MSLFGENMCWTVLHDEFTAESVYPRGLLLVCRTSSVCEFVEQFPFLTSKDIKPIAEFHSGFVSSYLSVALFLVVVQTPQQHSTVWASLMPSGRPGDEGLERLYILPCAIYGI</sequence>
<gene>
    <name evidence="1" type="ORF">M404DRAFT_29527</name>
</gene>
<dbReference type="Proteomes" id="UP000054217">
    <property type="component" value="Unassembled WGS sequence"/>
</dbReference>
<name>A0A0C3JSD5_PISTI</name>
<proteinExistence type="predicted"/>
<dbReference type="EMBL" id="KN831996">
    <property type="protein sequence ID" value="KIO00367.1"/>
    <property type="molecule type" value="Genomic_DNA"/>
</dbReference>
<protein>
    <submittedName>
        <fullName evidence="1">Uncharacterized protein</fullName>
    </submittedName>
</protein>
<evidence type="ECO:0000313" key="1">
    <source>
        <dbReference type="EMBL" id="KIO00367.1"/>
    </source>
</evidence>
<dbReference type="InParanoid" id="A0A0C3JSD5"/>
<keyword evidence="2" id="KW-1185">Reference proteome</keyword>